<dbReference type="Proteomes" id="UP001601992">
    <property type="component" value="Unassembled WGS sequence"/>
</dbReference>
<sequence>MTLSPPHPRYDRRAASRVLAALARPGLFERLAPATVTRIDYTRAAMRPEPDSHLTLSQRMYLESFMRPCRPDQVTSATHRIAWTDSDGIPNTGHVRTGGLGPIVPIATREAVLVLWRALEADSALAERISALTEADRDVLEGTTTDHDPIDVFRVGIEATGRALAQHALLAHATPYRTPVEFACGLRDSGVFGAVATRWYWELQASTYRRGMIPVSFAAQPDGTVRYTPDTVATLRAMKDATIADAHAVMRRATSVEGLSVPAAIEKYHDELDLIARQYALLPPGARPACLAAMPHRLDGEHYSVLPMVVDRLVDLFVAIVPQLTVTQIPDDAAPGDGELDAENQVFHVPDMNCKHCVRTITGVLESMQIRVHDVDLISKRVVAEFRSPRNRHRVFEALRDSGYNPTHAAPAVALAQEAALPETAR</sequence>
<dbReference type="RefSeq" id="WP_040821898.1">
    <property type="nucleotide sequence ID" value="NZ_JBIAQY010000012.1"/>
</dbReference>
<dbReference type="Gene3D" id="3.30.70.100">
    <property type="match status" value="1"/>
</dbReference>
<name>A0ABW6S6V2_9NOCA</name>
<dbReference type="SUPFAM" id="SSF55008">
    <property type="entry name" value="HMA, heavy metal-associated domain"/>
    <property type="match status" value="1"/>
</dbReference>
<gene>
    <name evidence="2" type="ORF">ACFYXQ_30015</name>
</gene>
<dbReference type="PROSITE" id="PS01047">
    <property type="entry name" value="HMA_1"/>
    <property type="match status" value="1"/>
</dbReference>
<dbReference type="InterPro" id="IPR006121">
    <property type="entry name" value="HMA_dom"/>
</dbReference>
<evidence type="ECO:0000256" key="1">
    <source>
        <dbReference type="ARBA" id="ARBA00022723"/>
    </source>
</evidence>
<evidence type="ECO:0000313" key="3">
    <source>
        <dbReference type="Proteomes" id="UP001601992"/>
    </source>
</evidence>
<proteinExistence type="predicted"/>
<reference evidence="2 3" key="1">
    <citation type="submission" date="2024-10" db="EMBL/GenBank/DDBJ databases">
        <title>The Natural Products Discovery Center: Release of the First 8490 Sequenced Strains for Exploring Actinobacteria Biosynthetic Diversity.</title>
        <authorList>
            <person name="Kalkreuter E."/>
            <person name="Kautsar S.A."/>
            <person name="Yang D."/>
            <person name="Bader C.D."/>
            <person name="Teijaro C.N."/>
            <person name="Fluegel L."/>
            <person name="Davis C.M."/>
            <person name="Simpson J.R."/>
            <person name="Lauterbach L."/>
            <person name="Steele A.D."/>
            <person name="Gui C."/>
            <person name="Meng S."/>
            <person name="Li G."/>
            <person name="Viehrig K."/>
            <person name="Ye F."/>
            <person name="Su P."/>
            <person name="Kiefer A.F."/>
            <person name="Nichols A."/>
            <person name="Cepeda A.J."/>
            <person name="Yan W."/>
            <person name="Fan B."/>
            <person name="Jiang Y."/>
            <person name="Adhikari A."/>
            <person name="Zheng C.-J."/>
            <person name="Schuster L."/>
            <person name="Cowan T.M."/>
            <person name="Smanski M.J."/>
            <person name="Chevrette M.G."/>
            <person name="De Carvalho L.P.S."/>
            <person name="Shen B."/>
        </authorList>
    </citation>
    <scope>NUCLEOTIDE SEQUENCE [LARGE SCALE GENOMIC DNA]</scope>
    <source>
        <strain evidence="2 3">NPDC002593</strain>
    </source>
</reference>
<accession>A0ABW6S6V2</accession>
<protein>
    <submittedName>
        <fullName evidence="2">Heavy-metal-associated domain-containing protein</fullName>
    </submittedName>
</protein>
<keyword evidence="1" id="KW-0479">Metal-binding</keyword>
<dbReference type="EMBL" id="JBIAQY010000012">
    <property type="protein sequence ID" value="MFF3572023.1"/>
    <property type="molecule type" value="Genomic_DNA"/>
</dbReference>
<dbReference type="InterPro" id="IPR017969">
    <property type="entry name" value="Heavy-metal-associated_CS"/>
</dbReference>
<dbReference type="CDD" id="cd00371">
    <property type="entry name" value="HMA"/>
    <property type="match status" value="1"/>
</dbReference>
<evidence type="ECO:0000313" key="2">
    <source>
        <dbReference type="EMBL" id="MFF3572023.1"/>
    </source>
</evidence>
<keyword evidence="3" id="KW-1185">Reference proteome</keyword>
<comment type="caution">
    <text evidence="2">The sequence shown here is derived from an EMBL/GenBank/DDBJ whole genome shotgun (WGS) entry which is preliminary data.</text>
</comment>
<dbReference type="InterPro" id="IPR036163">
    <property type="entry name" value="HMA_dom_sf"/>
</dbReference>
<organism evidence="2 3">
    <name type="scientific">Nocardia jiangxiensis</name>
    <dbReference type="NCBI Taxonomy" id="282685"/>
    <lineage>
        <taxon>Bacteria</taxon>
        <taxon>Bacillati</taxon>
        <taxon>Actinomycetota</taxon>
        <taxon>Actinomycetes</taxon>
        <taxon>Mycobacteriales</taxon>
        <taxon>Nocardiaceae</taxon>
        <taxon>Nocardia</taxon>
    </lineage>
</organism>